<feature type="compositionally biased region" description="Basic residues" evidence="1">
    <location>
        <begin position="644"/>
        <end position="656"/>
    </location>
</feature>
<feature type="compositionally biased region" description="Polar residues" evidence="1">
    <location>
        <begin position="657"/>
        <end position="687"/>
    </location>
</feature>
<comment type="caution">
    <text evidence="2">The sequence shown here is derived from an EMBL/GenBank/DDBJ whole genome shotgun (WGS) entry which is preliminary data.</text>
</comment>
<feature type="region of interest" description="Disordered" evidence="1">
    <location>
        <begin position="447"/>
        <end position="715"/>
    </location>
</feature>
<organism evidence="2 3">
    <name type="scientific">Lentinula lateritia</name>
    <dbReference type="NCBI Taxonomy" id="40482"/>
    <lineage>
        <taxon>Eukaryota</taxon>
        <taxon>Fungi</taxon>
        <taxon>Dikarya</taxon>
        <taxon>Basidiomycota</taxon>
        <taxon>Agaricomycotina</taxon>
        <taxon>Agaricomycetes</taxon>
        <taxon>Agaricomycetidae</taxon>
        <taxon>Agaricales</taxon>
        <taxon>Marasmiineae</taxon>
        <taxon>Omphalotaceae</taxon>
        <taxon>Lentinula</taxon>
    </lineage>
</organism>
<dbReference type="Proteomes" id="UP001150238">
    <property type="component" value="Unassembled WGS sequence"/>
</dbReference>
<reference evidence="2" key="1">
    <citation type="submission" date="2022-08" db="EMBL/GenBank/DDBJ databases">
        <authorList>
            <consortium name="DOE Joint Genome Institute"/>
            <person name="Min B."/>
            <person name="Riley R."/>
            <person name="Sierra-Patev S."/>
            <person name="Naranjo-Ortiz M."/>
            <person name="Looney B."/>
            <person name="Konkel Z."/>
            <person name="Slot J.C."/>
            <person name="Sakamoto Y."/>
            <person name="Steenwyk J.L."/>
            <person name="Rokas A."/>
            <person name="Carro J."/>
            <person name="Camarero S."/>
            <person name="Ferreira P."/>
            <person name="Molpeceres G."/>
            <person name="Ruiz-Duenas F.J."/>
            <person name="Serrano A."/>
            <person name="Henrissat B."/>
            <person name="Drula E."/>
            <person name="Hughes K.W."/>
            <person name="Mata J.L."/>
            <person name="Ishikawa N.K."/>
            <person name="Vargas-Isla R."/>
            <person name="Ushijima S."/>
            <person name="Smith C.A."/>
            <person name="Ahrendt S."/>
            <person name="Andreopoulos W."/>
            <person name="He G."/>
            <person name="Labutti K."/>
            <person name="Lipzen A."/>
            <person name="Ng V."/>
            <person name="Sandor L."/>
            <person name="Barry K."/>
            <person name="Martinez A.T."/>
            <person name="Xiao Y."/>
            <person name="Gibbons J.G."/>
            <person name="Terashima K."/>
            <person name="Hibbett D.S."/>
            <person name="Grigoriev I.V."/>
        </authorList>
    </citation>
    <scope>NUCLEOTIDE SEQUENCE</scope>
    <source>
        <strain evidence="2">Sp2 HRB7682 ss15</strain>
    </source>
</reference>
<feature type="region of interest" description="Disordered" evidence="1">
    <location>
        <begin position="753"/>
        <end position="772"/>
    </location>
</feature>
<feature type="compositionally biased region" description="Basic and acidic residues" evidence="1">
    <location>
        <begin position="538"/>
        <end position="556"/>
    </location>
</feature>
<proteinExistence type="predicted"/>
<accession>A0A9W9A3D6</accession>
<evidence type="ECO:0008006" key="4">
    <source>
        <dbReference type="Google" id="ProtNLM"/>
    </source>
</evidence>
<protein>
    <recommendedName>
        <fullName evidence="4">Protein YOP1</fullName>
    </recommendedName>
</protein>
<feature type="compositionally biased region" description="Acidic residues" evidence="1">
    <location>
        <begin position="315"/>
        <end position="327"/>
    </location>
</feature>
<evidence type="ECO:0000313" key="2">
    <source>
        <dbReference type="EMBL" id="KAJ4472805.1"/>
    </source>
</evidence>
<feature type="compositionally biased region" description="Low complexity" evidence="1">
    <location>
        <begin position="414"/>
        <end position="426"/>
    </location>
</feature>
<dbReference type="InterPro" id="IPR004345">
    <property type="entry name" value="TB2_DP1_HVA22"/>
</dbReference>
<name>A0A9W9A3D6_9AGAR</name>
<gene>
    <name evidence="2" type="ORF">C8J55DRAFT_550802</name>
</gene>
<feature type="region of interest" description="Disordered" evidence="1">
    <location>
        <begin position="163"/>
        <end position="189"/>
    </location>
</feature>
<feature type="compositionally biased region" description="Polar residues" evidence="1">
    <location>
        <begin position="561"/>
        <end position="570"/>
    </location>
</feature>
<dbReference type="AlphaFoldDB" id="A0A9W9A3D6"/>
<dbReference type="Pfam" id="PF03134">
    <property type="entry name" value="TB2_DP1_HVA22"/>
    <property type="match status" value="1"/>
</dbReference>
<dbReference type="EMBL" id="JANVFS010000026">
    <property type="protein sequence ID" value="KAJ4472805.1"/>
    <property type="molecule type" value="Genomic_DNA"/>
</dbReference>
<evidence type="ECO:0000256" key="1">
    <source>
        <dbReference type="SAM" id="MobiDB-lite"/>
    </source>
</evidence>
<evidence type="ECO:0000313" key="3">
    <source>
        <dbReference type="Proteomes" id="UP001150238"/>
    </source>
</evidence>
<feature type="compositionally biased region" description="Polar residues" evidence="1">
    <location>
        <begin position="504"/>
        <end position="514"/>
    </location>
</feature>
<feature type="compositionally biased region" description="Low complexity" evidence="1">
    <location>
        <begin position="515"/>
        <end position="535"/>
    </location>
</feature>
<feature type="region of interest" description="Disordered" evidence="1">
    <location>
        <begin position="386"/>
        <end position="426"/>
    </location>
</feature>
<feature type="compositionally biased region" description="Basic residues" evidence="1">
    <location>
        <begin position="762"/>
        <end position="772"/>
    </location>
</feature>
<feature type="region of interest" description="Disordered" evidence="1">
    <location>
        <begin position="250"/>
        <end position="346"/>
    </location>
</feature>
<reference evidence="2" key="2">
    <citation type="journal article" date="2023" name="Proc. Natl. Acad. Sci. U.S.A.">
        <title>A global phylogenomic analysis of the shiitake genus Lentinula.</title>
        <authorList>
            <person name="Sierra-Patev S."/>
            <person name="Min B."/>
            <person name="Naranjo-Ortiz M."/>
            <person name="Looney B."/>
            <person name="Konkel Z."/>
            <person name="Slot J.C."/>
            <person name="Sakamoto Y."/>
            <person name="Steenwyk J.L."/>
            <person name="Rokas A."/>
            <person name="Carro J."/>
            <person name="Camarero S."/>
            <person name="Ferreira P."/>
            <person name="Molpeceres G."/>
            <person name="Ruiz-Duenas F.J."/>
            <person name="Serrano A."/>
            <person name="Henrissat B."/>
            <person name="Drula E."/>
            <person name="Hughes K.W."/>
            <person name="Mata J.L."/>
            <person name="Ishikawa N.K."/>
            <person name="Vargas-Isla R."/>
            <person name="Ushijima S."/>
            <person name="Smith C.A."/>
            <person name="Donoghue J."/>
            <person name="Ahrendt S."/>
            <person name="Andreopoulos W."/>
            <person name="He G."/>
            <person name="LaButti K."/>
            <person name="Lipzen A."/>
            <person name="Ng V."/>
            <person name="Riley R."/>
            <person name="Sandor L."/>
            <person name="Barry K."/>
            <person name="Martinez A.T."/>
            <person name="Xiao Y."/>
            <person name="Gibbons J.G."/>
            <person name="Terashima K."/>
            <person name="Grigoriev I.V."/>
            <person name="Hibbett D."/>
        </authorList>
    </citation>
    <scope>NUCLEOTIDE SEQUENCE</scope>
    <source>
        <strain evidence="2">Sp2 HRB7682 ss15</strain>
    </source>
</reference>
<feature type="compositionally biased region" description="Polar residues" evidence="1">
    <location>
        <begin position="695"/>
        <end position="705"/>
    </location>
</feature>
<sequence length="772" mass="83199">MPLIVPILRMFMLFLNVWDTFKTLKPPPYKIRNGKAEPPTVRSVTQRKRDLKGCLAVWIVWCCFSTYERLVEPIISLFIPFYNELKSLVILFLIFTRARGAEPIFLHLLRPMLRPYTKSIDSSLELFRLIGDLLFAIISFPLRPVAALLPSFFGPRSLGDDIPPPYSEDPAAGDQHIPPSDFQQSSVHVSTFHPADPAADMEWRQYPNLPSAYPPTPLVTSSRLPVPGHVGYDASSAAGPHTIWIPPVVDEDEEDDGENQQGFRRSLLPPRVPLHPGLGNYDGLSDESDRGAENHQIIEIADFQSNGRASGETSSAEETDDMEMEDDERNHRYSSDGDAGTDSEEDSFNITLQTPRVPLSLQPSSATMSRSTIRLRASARSVFADLERETEGRRHLSGSVLLPPLDTTSKLGQGSSPSSIDSGSLSISSGDDSAFMSLPNPHSVVPSLIPISGTKNDDSMSDSSLGSAPGAGPATTTMRSIPPTGRGRKRSHSRSFPPEHSQRYTRSNALKSAGSTLQRLSSTESSSSSRAPSPSNDADVHEAVADTTLRDIRVLVDDEPISSSSASPVETQLGDVKSNNPTGENADEVRPAEGSVAGPRKRRKVVSLSSGPGHGGPPTSESEPTSRSHTGLIPKPSDTPSSDKRKKGFLSTRTRRQLSGASTSASEGTDGPPSSDNVRSTRPTSTFKGKGRSVAPSTTRVSSVPTRRHFDVSHKLAGASTSIRMTRSTVGLAPTAGTGTEASNATLNDLGIGLGANDHPPRFARARAKKRV</sequence>
<feature type="compositionally biased region" description="Polar residues" evidence="1">
    <location>
        <begin position="303"/>
        <end position="314"/>
    </location>
</feature>